<keyword evidence="2" id="KW-0378">Hydrolase</keyword>
<keyword evidence="3" id="KW-1185">Reference proteome</keyword>
<dbReference type="RefSeq" id="WP_119814339.1">
    <property type="nucleotide sequence ID" value="NZ_CP025066.1"/>
</dbReference>
<dbReference type="GeneID" id="37876764"/>
<gene>
    <name evidence="2" type="ORF">AArcSl_0428</name>
</gene>
<dbReference type="OrthoDB" id="50239at2157"/>
<organism evidence="2 3">
    <name type="scientific">Halalkaliarchaeum desulfuricum</name>
    <dbReference type="NCBI Taxonomy" id="2055893"/>
    <lineage>
        <taxon>Archaea</taxon>
        <taxon>Methanobacteriati</taxon>
        <taxon>Methanobacteriota</taxon>
        <taxon>Stenosarchaea group</taxon>
        <taxon>Halobacteria</taxon>
        <taxon>Halobacteriales</taxon>
        <taxon>Haloferacaceae</taxon>
        <taxon>Halalkaliarchaeum</taxon>
    </lineage>
</organism>
<evidence type="ECO:0000313" key="3">
    <source>
        <dbReference type="Proteomes" id="UP000263012"/>
    </source>
</evidence>
<evidence type="ECO:0000259" key="1">
    <source>
        <dbReference type="Pfam" id="PF01738"/>
    </source>
</evidence>
<dbReference type="SUPFAM" id="SSF53474">
    <property type="entry name" value="alpha/beta-Hydrolases"/>
    <property type="match status" value="1"/>
</dbReference>
<dbReference type="Proteomes" id="UP000263012">
    <property type="component" value="Chromosome"/>
</dbReference>
<dbReference type="Pfam" id="PF01738">
    <property type="entry name" value="DLH"/>
    <property type="match status" value="1"/>
</dbReference>
<dbReference type="InterPro" id="IPR002925">
    <property type="entry name" value="Dienelactn_hydro"/>
</dbReference>
<evidence type="ECO:0000313" key="2">
    <source>
        <dbReference type="EMBL" id="AUX08081.1"/>
    </source>
</evidence>
<accession>A0A343TG59</accession>
<dbReference type="GO" id="GO:0016787">
    <property type="term" value="F:hydrolase activity"/>
    <property type="evidence" value="ECO:0007669"/>
    <property type="project" value="UniProtKB-KW"/>
</dbReference>
<dbReference type="InterPro" id="IPR029058">
    <property type="entry name" value="AB_hydrolase_fold"/>
</dbReference>
<dbReference type="Gene3D" id="3.40.50.1820">
    <property type="entry name" value="alpha/beta hydrolase"/>
    <property type="match status" value="1"/>
</dbReference>
<feature type="domain" description="Dienelactone hydrolase" evidence="1">
    <location>
        <begin position="85"/>
        <end position="195"/>
    </location>
</feature>
<dbReference type="KEGG" id="hdf:AArcSl_0428"/>
<proteinExistence type="predicted"/>
<sequence>MGDSVLIPGARDVRASLDRAETAGADGADAVVVACPPHPQMGGTRRDSRLMAVSDALVERGIDCLRIDYGEWDEGYGESTDVDNAIGWARERYDRVGLFGFSFGGTVALVTAAAWPDLMGVASLAPAARVNADVDAEGTLESISAPVLIVYGTRDSVADWEPVVDRAKELSGGDVDRVIELAEFEADHLFVGRYGRAAERIGEFFGTRLAG</sequence>
<dbReference type="AlphaFoldDB" id="A0A343TG59"/>
<name>A0A343TG59_9EURY</name>
<reference evidence="3" key="1">
    <citation type="submission" date="2017-11" db="EMBL/GenBank/DDBJ databases">
        <title>Phenotypic and genomic properties of facultatively anaerobic sulfur-reducing natronoarchaea from hypersaline soda lakes.</title>
        <authorList>
            <person name="Sorokin D.Y."/>
            <person name="Kublanov I.V."/>
            <person name="Roman P."/>
            <person name="Sinninghe Damste J.S."/>
            <person name="Golyshin P.N."/>
            <person name="Rojo D."/>
            <person name="Ciordia S."/>
            <person name="Mena M.D.C."/>
            <person name="Ferrer M."/>
            <person name="Messina E."/>
            <person name="Smedile F."/>
            <person name="La Spada G."/>
            <person name="La Cono V."/>
            <person name="Yakimov M.M."/>
        </authorList>
    </citation>
    <scope>NUCLEOTIDE SEQUENCE [LARGE SCALE GENOMIC DNA]</scope>
    <source>
        <strain evidence="3">AArc-Sl</strain>
    </source>
</reference>
<protein>
    <submittedName>
        <fullName evidence="2">Putative hydrolase of the alpha/beta superfamily</fullName>
    </submittedName>
</protein>
<dbReference type="EMBL" id="CP025066">
    <property type="protein sequence ID" value="AUX08081.1"/>
    <property type="molecule type" value="Genomic_DNA"/>
</dbReference>